<comment type="caution">
    <text evidence="1">The sequence shown here is derived from an EMBL/GenBank/DDBJ whole genome shotgun (WGS) entry which is preliminary data.</text>
</comment>
<evidence type="ECO:0000313" key="1">
    <source>
        <dbReference type="EMBL" id="GII25114.1"/>
    </source>
</evidence>
<name>A0A8J3X348_9ACTN</name>
<accession>A0A8J3X348</accession>
<sequence length="333" mass="35935">MSRSEVDVTEALAERPMRALPLAHLSLEVGHLYFEDLLTGVEGVSAYFQGVARWADTVRAAATSAQGRPRISTCFLIDDYFGPQRPPDEVIPMLLQASRVAGLEIDYLVRESACAEAEGVPLAALVEERIVAEPPPHTNGSRPPVNETGWLCNGQRSPVAPVVAAMQAAVSWAPPVETAATRHSVFVDVELWNEGARGRVWSCAYLAAVWQLLRLGALRYDGEPVAVPRPVDGGYPDEWSSLPAVIQLNPAAAPFAAYRAVSVLPRRFLLTEQAVRTILSQIAVDRAVIEQTRARAHAEGIELPPDVTDRIDYVFAGDPPAVSRGPGPTPTGP</sequence>
<reference evidence="1" key="1">
    <citation type="submission" date="2021-01" db="EMBL/GenBank/DDBJ databases">
        <title>Whole genome shotgun sequence of Planosporangium mesophilum NBRC 109066.</title>
        <authorList>
            <person name="Komaki H."/>
            <person name="Tamura T."/>
        </authorList>
    </citation>
    <scope>NUCLEOTIDE SEQUENCE</scope>
    <source>
        <strain evidence="1">NBRC 109066</strain>
    </source>
</reference>
<evidence type="ECO:0000313" key="2">
    <source>
        <dbReference type="Proteomes" id="UP000599074"/>
    </source>
</evidence>
<dbReference type="RefSeq" id="WP_239088409.1">
    <property type="nucleotide sequence ID" value="NZ_BOON01000046.1"/>
</dbReference>
<proteinExistence type="predicted"/>
<dbReference type="AlphaFoldDB" id="A0A8J3X348"/>
<dbReference type="Proteomes" id="UP000599074">
    <property type="component" value="Unassembled WGS sequence"/>
</dbReference>
<gene>
    <name evidence="1" type="ORF">Pme01_47110</name>
</gene>
<organism evidence="1 2">
    <name type="scientific">Planosporangium mesophilum</name>
    <dbReference type="NCBI Taxonomy" id="689768"/>
    <lineage>
        <taxon>Bacteria</taxon>
        <taxon>Bacillati</taxon>
        <taxon>Actinomycetota</taxon>
        <taxon>Actinomycetes</taxon>
        <taxon>Micromonosporales</taxon>
        <taxon>Micromonosporaceae</taxon>
        <taxon>Planosporangium</taxon>
    </lineage>
</organism>
<keyword evidence="2" id="KW-1185">Reference proteome</keyword>
<protein>
    <submittedName>
        <fullName evidence="1">Uncharacterized protein</fullName>
    </submittedName>
</protein>
<dbReference type="NCBIfam" id="NF040566">
    <property type="entry name" value="SCO2522_fam"/>
    <property type="match status" value="1"/>
</dbReference>
<dbReference type="InterPro" id="IPR049747">
    <property type="entry name" value="SCO2522-like"/>
</dbReference>
<dbReference type="EMBL" id="BOON01000046">
    <property type="protein sequence ID" value="GII25114.1"/>
    <property type="molecule type" value="Genomic_DNA"/>
</dbReference>